<gene>
    <name evidence="1" type="ORF">GCM10022419_056560</name>
</gene>
<dbReference type="RefSeq" id="WP_345566371.1">
    <property type="nucleotide sequence ID" value="NZ_BAABDQ010000013.1"/>
</dbReference>
<evidence type="ECO:0000313" key="2">
    <source>
        <dbReference type="Proteomes" id="UP001500630"/>
    </source>
</evidence>
<keyword evidence="2" id="KW-1185">Reference proteome</keyword>
<evidence type="ECO:0008006" key="3">
    <source>
        <dbReference type="Google" id="ProtNLM"/>
    </source>
</evidence>
<evidence type="ECO:0000313" key="1">
    <source>
        <dbReference type="EMBL" id="GAA3568459.1"/>
    </source>
</evidence>
<organism evidence="1 2">
    <name type="scientific">Nonomuraea rosea</name>
    <dbReference type="NCBI Taxonomy" id="638574"/>
    <lineage>
        <taxon>Bacteria</taxon>
        <taxon>Bacillati</taxon>
        <taxon>Actinomycetota</taxon>
        <taxon>Actinomycetes</taxon>
        <taxon>Streptosporangiales</taxon>
        <taxon>Streptosporangiaceae</taxon>
        <taxon>Nonomuraea</taxon>
    </lineage>
</organism>
<proteinExistence type="predicted"/>
<dbReference type="Proteomes" id="UP001500630">
    <property type="component" value="Unassembled WGS sequence"/>
</dbReference>
<sequence>MSEQGAKLTDFVRNGGPLRGQALHRLAVSCAAAMAKLHARGNAGLRLGQDNVALGTRGQVLIGWQTTTTAPSRYDDASADDVRDWANLVVFAATGSSRGDVAVLPPALRLAVEQCRRRDRAARPRAVHVLRVLLGHSMTEAMASVDGLLRQAG</sequence>
<dbReference type="Gene3D" id="1.10.510.10">
    <property type="entry name" value="Transferase(Phosphotransferase) domain 1"/>
    <property type="match status" value="1"/>
</dbReference>
<comment type="caution">
    <text evidence="1">The sequence shown here is derived from an EMBL/GenBank/DDBJ whole genome shotgun (WGS) entry which is preliminary data.</text>
</comment>
<accession>A0ABP6XK57</accession>
<name>A0ABP6XK57_9ACTN</name>
<protein>
    <recommendedName>
        <fullName evidence="3">Serine/threonine protein kinase</fullName>
    </recommendedName>
</protein>
<reference evidence="2" key="1">
    <citation type="journal article" date="2019" name="Int. J. Syst. Evol. Microbiol.">
        <title>The Global Catalogue of Microorganisms (GCM) 10K type strain sequencing project: providing services to taxonomists for standard genome sequencing and annotation.</title>
        <authorList>
            <consortium name="The Broad Institute Genomics Platform"/>
            <consortium name="The Broad Institute Genome Sequencing Center for Infectious Disease"/>
            <person name="Wu L."/>
            <person name="Ma J."/>
        </authorList>
    </citation>
    <scope>NUCLEOTIDE SEQUENCE [LARGE SCALE GENOMIC DNA]</scope>
    <source>
        <strain evidence="2">JCM 17326</strain>
    </source>
</reference>
<dbReference type="EMBL" id="BAABDQ010000013">
    <property type="protein sequence ID" value="GAA3568459.1"/>
    <property type="molecule type" value="Genomic_DNA"/>
</dbReference>